<evidence type="ECO:0000313" key="2">
    <source>
        <dbReference type="Proteomes" id="UP000287198"/>
    </source>
</evidence>
<comment type="caution">
    <text evidence="1">The sequence shown here is derived from an EMBL/GenBank/DDBJ whole genome shotgun (WGS) entry which is preliminary data.</text>
</comment>
<dbReference type="Proteomes" id="UP000287198">
    <property type="component" value="Unassembled WGS sequence"/>
</dbReference>
<gene>
    <name evidence="1" type="ORF">CWI69_05675</name>
</gene>
<organism evidence="1 2">
    <name type="scientific">Pseudidiomarina halophila</name>
    <dbReference type="NCBI Taxonomy" id="1449799"/>
    <lineage>
        <taxon>Bacteria</taxon>
        <taxon>Pseudomonadati</taxon>
        <taxon>Pseudomonadota</taxon>
        <taxon>Gammaproteobacteria</taxon>
        <taxon>Alteromonadales</taxon>
        <taxon>Idiomarinaceae</taxon>
        <taxon>Pseudidiomarina</taxon>
    </lineage>
</organism>
<dbReference type="EMBL" id="PIPW01000001">
    <property type="protein sequence ID" value="RUO54886.1"/>
    <property type="molecule type" value="Genomic_DNA"/>
</dbReference>
<dbReference type="RefSeq" id="WP_126762656.1">
    <property type="nucleotide sequence ID" value="NZ_JBHLTZ010000004.1"/>
</dbReference>
<name>A0A432Y1T1_9GAMM</name>
<protein>
    <recommendedName>
        <fullName evidence="3">Signaling protein</fullName>
    </recommendedName>
</protein>
<dbReference type="OrthoDB" id="6241111at2"/>
<evidence type="ECO:0008006" key="3">
    <source>
        <dbReference type="Google" id="ProtNLM"/>
    </source>
</evidence>
<accession>A0A432Y1T1</accession>
<keyword evidence="2" id="KW-1185">Reference proteome</keyword>
<proteinExistence type="predicted"/>
<evidence type="ECO:0000313" key="1">
    <source>
        <dbReference type="EMBL" id="RUO54886.1"/>
    </source>
</evidence>
<reference evidence="2" key="1">
    <citation type="journal article" date="2018" name="Front. Microbiol.">
        <title>Genome-Based Analysis Reveals the Taxonomy and Diversity of the Family Idiomarinaceae.</title>
        <authorList>
            <person name="Liu Y."/>
            <person name="Lai Q."/>
            <person name="Shao Z."/>
        </authorList>
    </citation>
    <scope>NUCLEOTIDE SEQUENCE [LARGE SCALE GENOMIC DNA]</scope>
    <source>
        <strain evidence="2">BH195</strain>
    </source>
</reference>
<sequence length="153" mass="17078">MGKVPLMRMRPVVLSLLVMVLLALAWLPTGNFLPGDRTNKPQLHVTYITASGPDLRDDVLYDLQQRIGQRHEWQLVENDEVYAWQLDINVDIAEQVVIHGVLTAPIQEAGSAAPQVQRFKIQGPKNAVGALPEQFVKVLIDLIENAENHQASL</sequence>
<dbReference type="AlphaFoldDB" id="A0A432Y1T1"/>